<name>A0A6J6GQF0_9ZZZZ</name>
<dbReference type="AlphaFoldDB" id="A0A6J6GQF0"/>
<proteinExistence type="predicted"/>
<organism evidence="1">
    <name type="scientific">freshwater metagenome</name>
    <dbReference type="NCBI Taxonomy" id="449393"/>
    <lineage>
        <taxon>unclassified sequences</taxon>
        <taxon>metagenomes</taxon>
        <taxon>ecological metagenomes</taxon>
    </lineage>
</organism>
<dbReference type="EMBL" id="CAEZUR010000018">
    <property type="protein sequence ID" value="CAB4603491.1"/>
    <property type="molecule type" value="Genomic_DNA"/>
</dbReference>
<sequence>MLETFFEQNLKTHTNTHDRLACHQAFVDQFIHVEGVECLHNGGKSADAGNEQPIGVENLIAITCERNISSGGLESTNGRVNVTNPVIKNYNGGFGHRAPLVEGMPFTRGSASTALRMALANALNSVSAMW</sequence>
<protein>
    <submittedName>
        <fullName evidence="1">Unannotated protein</fullName>
    </submittedName>
</protein>
<accession>A0A6J6GQF0</accession>
<gene>
    <name evidence="1" type="ORF">UFOPK1843_00334</name>
</gene>
<evidence type="ECO:0000313" key="1">
    <source>
        <dbReference type="EMBL" id="CAB4603491.1"/>
    </source>
</evidence>
<reference evidence="1" key="1">
    <citation type="submission" date="2020-05" db="EMBL/GenBank/DDBJ databases">
        <authorList>
            <person name="Chiriac C."/>
            <person name="Salcher M."/>
            <person name="Ghai R."/>
            <person name="Kavagutti S V."/>
        </authorList>
    </citation>
    <scope>NUCLEOTIDE SEQUENCE</scope>
</reference>